<keyword evidence="14" id="KW-1185">Reference proteome</keyword>
<evidence type="ECO:0000313" key="13">
    <source>
        <dbReference type="EMBL" id="CCX34526.1"/>
    </source>
</evidence>
<keyword evidence="4 10" id="KW-0812">Transmembrane</keyword>
<comment type="subunit">
    <text evidence="10">Component of the ER-mitochondria encounter structure (ERMES) or MDM complex, composed of MMM1, MDM10, MDM12 and MDM34.</text>
</comment>
<dbReference type="GO" id="GO:0007005">
    <property type="term" value="P:mitochondrion organization"/>
    <property type="evidence" value="ECO:0007669"/>
    <property type="project" value="InterPro"/>
</dbReference>
<dbReference type="InterPro" id="IPR027536">
    <property type="entry name" value="MDM34"/>
</dbReference>
<dbReference type="GO" id="GO:0015914">
    <property type="term" value="P:phospholipid transport"/>
    <property type="evidence" value="ECO:0007669"/>
    <property type="project" value="TreeGrafter"/>
</dbReference>
<evidence type="ECO:0000256" key="3">
    <source>
        <dbReference type="ARBA" id="ARBA00022452"/>
    </source>
</evidence>
<reference evidence="13 14" key="1">
    <citation type="journal article" date="2013" name="PLoS Genet.">
        <title>The genome and development-dependent transcriptomes of Pyronema confluens: a window into fungal evolution.</title>
        <authorList>
            <person name="Traeger S."/>
            <person name="Altegoer F."/>
            <person name="Freitag M."/>
            <person name="Gabaldon T."/>
            <person name="Kempken F."/>
            <person name="Kumar A."/>
            <person name="Marcet-Houben M."/>
            <person name="Poggeler S."/>
            <person name="Stajich J.E."/>
            <person name="Nowrousian M."/>
        </authorList>
    </citation>
    <scope>NUCLEOTIDE SEQUENCE [LARGE SCALE GENOMIC DNA]</scope>
    <source>
        <strain evidence="14">CBS 100304</strain>
        <tissue evidence="13">Vegetative mycelium</tissue>
    </source>
</reference>
<keyword evidence="7" id="KW-0446">Lipid-binding</keyword>
<dbReference type="PROSITE" id="PS51847">
    <property type="entry name" value="SMP"/>
    <property type="match status" value="1"/>
</dbReference>
<evidence type="ECO:0000256" key="2">
    <source>
        <dbReference type="ARBA" id="ARBA00022448"/>
    </source>
</evidence>
<keyword evidence="3 10" id="KW-1134">Transmembrane beta strand</keyword>
<feature type="region of interest" description="Disordered" evidence="11">
    <location>
        <begin position="213"/>
        <end position="237"/>
    </location>
</feature>
<feature type="compositionally biased region" description="Acidic residues" evidence="11">
    <location>
        <begin position="227"/>
        <end position="237"/>
    </location>
</feature>
<dbReference type="InterPro" id="IPR058825">
    <property type="entry name" value="MDM34_N"/>
</dbReference>
<evidence type="ECO:0000256" key="10">
    <source>
        <dbReference type="HAMAP-Rule" id="MF_03105"/>
    </source>
</evidence>
<accession>U4LQR6</accession>
<dbReference type="HAMAP" id="MF_03105">
    <property type="entry name" value="Mdm34"/>
    <property type="match status" value="1"/>
</dbReference>
<dbReference type="AlphaFoldDB" id="U4LQR6"/>
<evidence type="ECO:0000256" key="9">
    <source>
        <dbReference type="ARBA" id="ARBA00023136"/>
    </source>
</evidence>
<keyword evidence="2" id="KW-0813">Transport</keyword>
<evidence type="ECO:0000256" key="1">
    <source>
        <dbReference type="ARBA" id="ARBA00004370"/>
    </source>
</evidence>
<comment type="function">
    <text evidence="10">Component of the ERMES/MDM complex, which serves as a molecular tether to connect the endoplasmic reticulum (ER) and mitochondria. Components of this complex are involved in the control of mitochondrial shape and protein biogenesis, and function in nonvesicular lipid trafficking between the ER and mitochondria. MDM34 is required for the interaction of the ER-resident membrane protein MMM1 and the outer mitochondrial membrane-resident beta-barrel protein MDM10.</text>
</comment>
<dbReference type="Pfam" id="PF26545">
    <property type="entry name" value="Mdm34_N"/>
    <property type="match status" value="1"/>
</dbReference>
<dbReference type="PANTHER" id="PTHR28185">
    <property type="entry name" value="MITOCHONDRIAL DISTRIBUTION AND MORPHOLOGY PROTEIN 34"/>
    <property type="match status" value="1"/>
</dbReference>
<dbReference type="GO" id="GO:0032865">
    <property type="term" value="C:ERMES complex"/>
    <property type="evidence" value="ECO:0007669"/>
    <property type="project" value="UniProtKB-UniRule"/>
</dbReference>
<dbReference type="Proteomes" id="UP000018144">
    <property type="component" value="Unassembled WGS sequence"/>
</dbReference>
<feature type="region of interest" description="Disordered" evidence="11">
    <location>
        <begin position="329"/>
        <end position="471"/>
    </location>
</feature>
<keyword evidence="5 10" id="KW-1000">Mitochondrion outer membrane</keyword>
<feature type="compositionally biased region" description="Polar residues" evidence="11">
    <location>
        <begin position="440"/>
        <end position="451"/>
    </location>
</feature>
<dbReference type="STRING" id="1076935.U4LQR6"/>
<feature type="compositionally biased region" description="Low complexity" evidence="11">
    <location>
        <begin position="335"/>
        <end position="346"/>
    </location>
</feature>
<proteinExistence type="inferred from homology"/>
<dbReference type="PANTHER" id="PTHR28185:SF1">
    <property type="entry name" value="MITOCHONDRIAL DISTRIBUTION AND MORPHOLOGY PROTEIN 34"/>
    <property type="match status" value="1"/>
</dbReference>
<evidence type="ECO:0000256" key="8">
    <source>
        <dbReference type="ARBA" id="ARBA00023128"/>
    </source>
</evidence>
<keyword evidence="9 10" id="KW-0472">Membrane</keyword>
<dbReference type="GO" id="GO:1990456">
    <property type="term" value="P:mitochondrion-endoplasmic reticulum membrane tethering"/>
    <property type="evidence" value="ECO:0007669"/>
    <property type="project" value="TreeGrafter"/>
</dbReference>
<dbReference type="GO" id="GO:0008289">
    <property type="term" value="F:lipid binding"/>
    <property type="evidence" value="ECO:0007669"/>
    <property type="project" value="UniProtKB-KW"/>
</dbReference>
<feature type="compositionally biased region" description="Basic residues" evidence="11">
    <location>
        <begin position="354"/>
        <end position="369"/>
    </location>
</feature>
<evidence type="ECO:0000256" key="11">
    <source>
        <dbReference type="SAM" id="MobiDB-lite"/>
    </source>
</evidence>
<dbReference type="InterPro" id="IPR031468">
    <property type="entry name" value="SMP_LBD"/>
</dbReference>
<comment type="subcellular location">
    <subcellularLocation>
        <location evidence="1">Membrane</location>
    </subcellularLocation>
    <subcellularLocation>
        <location evidence="10">Mitochondrion outer membrane</location>
        <topology evidence="10">Multi-pass membrane protein</topology>
    </subcellularLocation>
    <text evidence="10">The ERMES/MDM complex localizes to a few discrete foci (around 10 per single cell), that represent mitochondria-endoplasmic reticulum junctions. These foci are often found next to mtDNA nucleoids.</text>
</comment>
<evidence type="ECO:0000256" key="4">
    <source>
        <dbReference type="ARBA" id="ARBA00022692"/>
    </source>
</evidence>
<evidence type="ECO:0000313" key="14">
    <source>
        <dbReference type="Proteomes" id="UP000018144"/>
    </source>
</evidence>
<name>U4LQR6_PYROM</name>
<dbReference type="OrthoDB" id="17927at2759"/>
<dbReference type="eggNOG" id="ENOG502QT3W">
    <property type="taxonomic scope" value="Eukaryota"/>
</dbReference>
<sequence>MAFNFNWSPLSATSTSSTAFYDHAKSLLTAALNKSSKPPIIVDDILVDDLNLGASAPDLEILEIGDIAEDRFRGIFRMSYRGDACLTLRTKVQANPLNTYLSTASSITSPGPLAANSPLTIPVQITLSQFKLSGFVILVFSKAKGITLVFRNDPLESLKVSSTFDSIPFIADYLQKEIERQVRRLFQEDLPVAVHRLSLRLWNPEYAASLGDEATAPAKPLQTGESEKEDADEDAENDDQYFNPLLSASEREESSSQFSQKNLLKLSSLMDAQNTLSLDTPKIADVVFRAWASGVAHNATMWDKPGALDAPLAGESRSYAFSENGDAIETQSIASSRPSLSTTPSRCNIPTTPSRRKKKHRVVDLRKRRTEPTKTPLSSEPSSSESTPLASAASSECAVEEGYCERPPAPIRRVREDSIDYDPTEIRPSLRPTVPITLIRPSSPTDSTATEDITYPPRGPPTTASKPIPADKEKAHLRQQESWRESPKIRMPPGAPGGILEQAILSKIMAEIQRTLEEERIKRGSVDGKWGVERELENLCGQEELPAYRAI</sequence>
<protein>
    <recommendedName>
        <fullName evidence="10">Mitochondrial distribution and morphology protein 34</fullName>
    </recommendedName>
</protein>
<dbReference type="CDD" id="cd21673">
    <property type="entry name" value="SMP_Mdm34"/>
    <property type="match status" value="1"/>
</dbReference>
<organism evidence="13 14">
    <name type="scientific">Pyronema omphalodes (strain CBS 100304)</name>
    <name type="common">Pyronema confluens</name>
    <dbReference type="NCBI Taxonomy" id="1076935"/>
    <lineage>
        <taxon>Eukaryota</taxon>
        <taxon>Fungi</taxon>
        <taxon>Dikarya</taxon>
        <taxon>Ascomycota</taxon>
        <taxon>Pezizomycotina</taxon>
        <taxon>Pezizomycetes</taxon>
        <taxon>Pezizales</taxon>
        <taxon>Pyronemataceae</taxon>
        <taxon>Pyronema</taxon>
    </lineage>
</organism>
<comment type="domain">
    <text evidence="10">Lacks alpha-helical transmembrane segments, suggesting that it resides in the membrane via beta-sheet conformations similar to those predicted for other outer membrane proteins and porin.</text>
</comment>
<evidence type="ECO:0000259" key="12">
    <source>
        <dbReference type="PROSITE" id="PS51847"/>
    </source>
</evidence>
<keyword evidence="6" id="KW-0445">Lipid transport</keyword>
<evidence type="ECO:0000256" key="7">
    <source>
        <dbReference type="ARBA" id="ARBA00023121"/>
    </source>
</evidence>
<evidence type="ECO:0000256" key="6">
    <source>
        <dbReference type="ARBA" id="ARBA00023055"/>
    </source>
</evidence>
<gene>
    <name evidence="10" type="primary">MDM34</name>
    <name evidence="13" type="ORF">PCON_03919</name>
</gene>
<comment type="similarity">
    <text evidence="10">Belongs to the MDM34 family.</text>
</comment>
<evidence type="ECO:0000256" key="5">
    <source>
        <dbReference type="ARBA" id="ARBA00022787"/>
    </source>
</evidence>
<dbReference type="EMBL" id="HF936567">
    <property type="protein sequence ID" value="CCX34526.1"/>
    <property type="molecule type" value="Genomic_DNA"/>
</dbReference>
<feature type="compositionally biased region" description="Low complexity" evidence="11">
    <location>
        <begin position="373"/>
        <end position="395"/>
    </location>
</feature>
<keyword evidence="8 10" id="KW-0496">Mitochondrion</keyword>
<feature type="domain" description="SMP-LTD" evidence="12">
    <location>
        <begin position="1"/>
        <end position="199"/>
    </location>
</feature>